<dbReference type="InterPro" id="IPR032323">
    <property type="entry name" value="DUF4851"/>
</dbReference>
<evidence type="ECO:0000313" key="1">
    <source>
        <dbReference type="EMBL" id="ACL07904.1"/>
    </source>
</evidence>
<dbReference type="EMBL" id="CP001197">
    <property type="protein sequence ID" value="ACL07904.1"/>
    <property type="molecule type" value="Genomic_DNA"/>
</dbReference>
<accession>B8DP72</accession>
<organism evidence="1">
    <name type="scientific">Nitratidesulfovibrio vulgaris (strain DSM 19637 / Miyazaki F)</name>
    <name type="common">Desulfovibrio vulgaris</name>
    <dbReference type="NCBI Taxonomy" id="883"/>
    <lineage>
        <taxon>Bacteria</taxon>
        <taxon>Pseudomonadati</taxon>
        <taxon>Thermodesulfobacteriota</taxon>
        <taxon>Desulfovibrionia</taxon>
        <taxon>Desulfovibrionales</taxon>
        <taxon>Desulfovibrionaceae</taxon>
        <taxon>Nitratidesulfovibrio</taxon>
    </lineage>
</organism>
<dbReference type="HOGENOM" id="CLU_090285_0_0_7"/>
<reference evidence="1" key="1">
    <citation type="submission" date="2008-10" db="EMBL/GenBank/DDBJ databases">
        <title>Complete sequence of Desulfovibrio vulgaris str. 'Miyazaki F'.</title>
        <authorList>
            <person name="Lucas S."/>
            <person name="Copeland A."/>
            <person name="Lapidus A."/>
            <person name="Glavina del Rio T."/>
            <person name="Dalin E."/>
            <person name="Tice H."/>
            <person name="Bruce D."/>
            <person name="Goodwin L."/>
            <person name="Pitluck S."/>
            <person name="Sims D."/>
            <person name="Brettin T."/>
            <person name="Detter J.C."/>
            <person name="Han C."/>
            <person name="Larimer F."/>
            <person name="Land M."/>
            <person name="Hauser L."/>
            <person name="Kyrpides N."/>
            <person name="Mikhailova N."/>
            <person name="Hazen T.C."/>
            <person name="Richardson P."/>
        </authorList>
    </citation>
    <scope>NUCLEOTIDE SEQUENCE</scope>
    <source>
        <strain evidence="1">Miyazaki F</strain>
    </source>
</reference>
<dbReference type="AlphaFoldDB" id="B8DP72"/>
<dbReference type="Pfam" id="PF16143">
    <property type="entry name" value="DUF4851"/>
    <property type="match status" value="1"/>
</dbReference>
<proteinExistence type="predicted"/>
<gene>
    <name evidence="1" type="ordered locus">DvMF_0949</name>
</gene>
<evidence type="ECO:0008006" key="2">
    <source>
        <dbReference type="Google" id="ProtNLM"/>
    </source>
</evidence>
<dbReference type="OrthoDB" id="5454753at2"/>
<sequence length="269" mass="28382">MPKLIALALVLLLAGFVYAFMHRNPVRRGLAGDMLASSARPALLVRPASGLVPAGAGVVDIAPDTASATGSARVYHALHASPGRGGGGGAPVRLAALLAEASSEYRWPLDVTPEPGVVLVEARTATGQLAGMTVHAATFALPPDRDALAPAFGDDPVPWRSGALVRRFTALAEMRHVKLMVEYREPLVVAGGTAAEGAPRFGRPAVLDDPAALAAFEARAEQAFRLERPDGDWAKGKDIVKPDAAPEQVKRREITRMLGILERDRGDDR</sequence>
<dbReference type="eggNOG" id="ENOG5031FTN">
    <property type="taxonomic scope" value="Bacteria"/>
</dbReference>
<name>B8DP72_NITV9</name>
<protein>
    <recommendedName>
        <fullName evidence="2">DUF4851 domain-containing protein</fullName>
    </recommendedName>
</protein>
<dbReference type="KEGG" id="dvm:DvMF_0949"/>